<dbReference type="InterPro" id="IPR027304">
    <property type="entry name" value="Trigger_fact/SurA_dom_sf"/>
</dbReference>
<dbReference type="EC" id="5.2.1.8" evidence="2"/>
<evidence type="ECO:0000313" key="10">
    <source>
        <dbReference type="EMBL" id="CAH1197903.1"/>
    </source>
</evidence>
<sequence>MNEKDSEQKELELSKKDSDKGLETEGTVGNTTVPETEISETGARNGELSQGSAGRRESSGGKAWMFVAIGLALILVVVLWKPPFGGGSSNEAVATVNGEDITKDEFYTALVAVGGKQTLENIIYEELIKQEADKAGIKVTDADVDKEIAKIEKSLGGSEALATQLASSGMTIDSLKKQMVPQLSLRKILEKDITITDDEVKQFFEENKAQFDVVEQVKVAHILVATQEEAEAVLKQLKEGADFAKLAAEKSIDPGSKDNGGEYDFFPRGTMHEPFEIAAFALKKDELSDIVQTENGFHVIKLLDRKEAYSATFEEKKEEVRDIIVNNKVYEMSEKWMTDLKDKAEIKNTLTDDEKKDDKADTGKEENAAKE</sequence>
<feature type="domain" description="PpiC" evidence="9">
    <location>
        <begin position="214"/>
        <end position="304"/>
    </location>
</feature>
<evidence type="ECO:0000256" key="7">
    <source>
        <dbReference type="SAM" id="MobiDB-lite"/>
    </source>
</evidence>
<keyword evidence="3" id="KW-0732">Signal</keyword>
<dbReference type="InterPro" id="IPR050245">
    <property type="entry name" value="PrsA_foldase"/>
</dbReference>
<dbReference type="RefSeq" id="WP_236339421.1">
    <property type="nucleotide sequence ID" value="NZ_CAKMMF010000004.1"/>
</dbReference>
<dbReference type="Proteomes" id="UP000838686">
    <property type="component" value="Unassembled WGS sequence"/>
</dbReference>
<dbReference type="Pfam" id="PF13616">
    <property type="entry name" value="Rotamase_3"/>
    <property type="match status" value="1"/>
</dbReference>
<evidence type="ECO:0000313" key="11">
    <source>
        <dbReference type="Proteomes" id="UP000838686"/>
    </source>
</evidence>
<dbReference type="InterPro" id="IPR000297">
    <property type="entry name" value="PPIase_PpiC"/>
</dbReference>
<evidence type="ECO:0000256" key="1">
    <source>
        <dbReference type="ARBA" id="ARBA00000971"/>
    </source>
</evidence>
<organism evidence="10 11">
    <name type="scientific">Paenibacillus plantiphilus</name>
    <dbReference type="NCBI Taxonomy" id="2905650"/>
    <lineage>
        <taxon>Bacteria</taxon>
        <taxon>Bacillati</taxon>
        <taxon>Bacillota</taxon>
        <taxon>Bacilli</taxon>
        <taxon>Bacillales</taxon>
        <taxon>Paenibacillaceae</taxon>
        <taxon>Paenibacillus</taxon>
    </lineage>
</organism>
<dbReference type="InterPro" id="IPR046357">
    <property type="entry name" value="PPIase_dom_sf"/>
</dbReference>
<accession>A0ABN8G373</accession>
<feature type="region of interest" description="Disordered" evidence="7">
    <location>
        <begin position="347"/>
        <end position="371"/>
    </location>
</feature>
<dbReference type="Pfam" id="PF13624">
    <property type="entry name" value="SurA_N_3"/>
    <property type="match status" value="1"/>
</dbReference>
<evidence type="ECO:0000256" key="2">
    <source>
        <dbReference type="ARBA" id="ARBA00013194"/>
    </source>
</evidence>
<evidence type="ECO:0000256" key="3">
    <source>
        <dbReference type="ARBA" id="ARBA00022729"/>
    </source>
</evidence>
<dbReference type="EMBL" id="CAKMMF010000004">
    <property type="protein sequence ID" value="CAH1197903.1"/>
    <property type="molecule type" value="Genomic_DNA"/>
</dbReference>
<gene>
    <name evidence="10" type="primary">prsA_1</name>
    <name evidence="10" type="ORF">PAECIP111893_01063</name>
</gene>
<name>A0ABN8G373_9BACL</name>
<evidence type="ECO:0000256" key="5">
    <source>
        <dbReference type="ARBA" id="ARBA00023235"/>
    </source>
</evidence>
<evidence type="ECO:0000259" key="9">
    <source>
        <dbReference type="PROSITE" id="PS50198"/>
    </source>
</evidence>
<keyword evidence="5 6" id="KW-0413">Isomerase</keyword>
<protein>
    <recommendedName>
        <fullName evidence="2">peptidylprolyl isomerase</fullName>
        <ecNumber evidence="2">5.2.1.8</ecNumber>
    </recommendedName>
</protein>
<keyword evidence="8" id="KW-1133">Transmembrane helix</keyword>
<comment type="catalytic activity">
    <reaction evidence="1">
        <text>[protein]-peptidylproline (omega=180) = [protein]-peptidylproline (omega=0)</text>
        <dbReference type="Rhea" id="RHEA:16237"/>
        <dbReference type="Rhea" id="RHEA-COMP:10747"/>
        <dbReference type="Rhea" id="RHEA-COMP:10748"/>
        <dbReference type="ChEBI" id="CHEBI:83833"/>
        <dbReference type="ChEBI" id="CHEBI:83834"/>
        <dbReference type="EC" id="5.2.1.8"/>
    </reaction>
</comment>
<evidence type="ECO:0000256" key="4">
    <source>
        <dbReference type="ARBA" id="ARBA00023110"/>
    </source>
</evidence>
<comment type="caution">
    <text evidence="10">The sequence shown here is derived from an EMBL/GenBank/DDBJ whole genome shotgun (WGS) entry which is preliminary data.</text>
</comment>
<evidence type="ECO:0000256" key="8">
    <source>
        <dbReference type="SAM" id="Phobius"/>
    </source>
</evidence>
<reference evidence="10" key="1">
    <citation type="submission" date="2022-01" db="EMBL/GenBank/DDBJ databases">
        <authorList>
            <person name="Criscuolo A."/>
        </authorList>
    </citation>
    <scope>NUCLEOTIDE SEQUENCE</scope>
    <source>
        <strain evidence="10">CIP111893</strain>
    </source>
</reference>
<keyword evidence="4 6" id="KW-0697">Rotamase</keyword>
<keyword evidence="8" id="KW-0812">Transmembrane</keyword>
<dbReference type="PANTHER" id="PTHR47245">
    <property type="entry name" value="PEPTIDYLPROLYL ISOMERASE"/>
    <property type="match status" value="1"/>
</dbReference>
<proteinExistence type="predicted"/>
<dbReference type="Gene3D" id="3.10.50.40">
    <property type="match status" value="1"/>
</dbReference>
<feature type="compositionally biased region" description="Basic and acidic residues" evidence="7">
    <location>
        <begin position="1"/>
        <end position="23"/>
    </location>
</feature>
<dbReference type="SUPFAM" id="SSF109998">
    <property type="entry name" value="Triger factor/SurA peptide-binding domain-like"/>
    <property type="match status" value="1"/>
</dbReference>
<dbReference type="PROSITE" id="PS50198">
    <property type="entry name" value="PPIC_PPIASE_2"/>
    <property type="match status" value="1"/>
</dbReference>
<feature type="transmembrane region" description="Helical" evidence="8">
    <location>
        <begin position="63"/>
        <end position="80"/>
    </location>
</feature>
<dbReference type="SUPFAM" id="SSF54534">
    <property type="entry name" value="FKBP-like"/>
    <property type="match status" value="1"/>
</dbReference>
<dbReference type="PANTHER" id="PTHR47245:SF1">
    <property type="entry name" value="FOLDASE PROTEIN PRSA"/>
    <property type="match status" value="1"/>
</dbReference>
<evidence type="ECO:0000256" key="6">
    <source>
        <dbReference type="PROSITE-ProRule" id="PRU00278"/>
    </source>
</evidence>
<feature type="region of interest" description="Disordered" evidence="7">
    <location>
        <begin position="1"/>
        <end position="58"/>
    </location>
</feature>
<dbReference type="GO" id="GO:0003755">
    <property type="term" value="F:peptidyl-prolyl cis-trans isomerase activity"/>
    <property type="evidence" value="ECO:0007669"/>
    <property type="project" value="UniProtKB-EC"/>
</dbReference>
<keyword evidence="11" id="KW-1185">Reference proteome</keyword>
<keyword evidence="8" id="KW-0472">Membrane</keyword>
<dbReference type="Gene3D" id="1.10.4030.10">
    <property type="entry name" value="Porin chaperone SurA, peptide-binding domain"/>
    <property type="match status" value="1"/>
</dbReference>